<organism evidence="2 3">
    <name type="scientific">Araneus ventricosus</name>
    <name type="common">Orbweaver spider</name>
    <name type="synonym">Epeira ventricosa</name>
    <dbReference type="NCBI Taxonomy" id="182803"/>
    <lineage>
        <taxon>Eukaryota</taxon>
        <taxon>Metazoa</taxon>
        <taxon>Ecdysozoa</taxon>
        <taxon>Arthropoda</taxon>
        <taxon>Chelicerata</taxon>
        <taxon>Arachnida</taxon>
        <taxon>Araneae</taxon>
        <taxon>Araneomorphae</taxon>
        <taxon>Entelegynae</taxon>
        <taxon>Araneoidea</taxon>
        <taxon>Araneidae</taxon>
        <taxon>Araneus</taxon>
    </lineage>
</organism>
<gene>
    <name evidence="2" type="ORF">AVEN_54110_1</name>
</gene>
<proteinExistence type="predicted"/>
<name>A0A4Y2BU98_ARAVE</name>
<reference evidence="2 3" key="1">
    <citation type="journal article" date="2019" name="Sci. Rep.">
        <title>Orb-weaving spider Araneus ventricosus genome elucidates the spidroin gene catalogue.</title>
        <authorList>
            <person name="Kono N."/>
            <person name="Nakamura H."/>
            <person name="Ohtoshi R."/>
            <person name="Moran D.A.P."/>
            <person name="Shinohara A."/>
            <person name="Yoshida Y."/>
            <person name="Fujiwara M."/>
            <person name="Mori M."/>
            <person name="Tomita M."/>
            <person name="Arakawa K."/>
        </authorList>
    </citation>
    <scope>NUCLEOTIDE SEQUENCE [LARGE SCALE GENOMIC DNA]</scope>
</reference>
<feature type="compositionally biased region" description="Basic and acidic residues" evidence="1">
    <location>
        <begin position="8"/>
        <end position="23"/>
    </location>
</feature>
<evidence type="ECO:0000256" key="1">
    <source>
        <dbReference type="SAM" id="MobiDB-lite"/>
    </source>
</evidence>
<dbReference type="EMBL" id="BGPR01000112">
    <property type="protein sequence ID" value="GBL95503.1"/>
    <property type="molecule type" value="Genomic_DNA"/>
</dbReference>
<evidence type="ECO:0000313" key="2">
    <source>
        <dbReference type="EMBL" id="GBL95503.1"/>
    </source>
</evidence>
<protein>
    <submittedName>
        <fullName evidence="2">Uncharacterized protein</fullName>
    </submittedName>
</protein>
<sequence>MILSLENEEYKKGERREALESSSHHLGNQYKGIPLEAQPALNPTAIRDVEAEDSCGKTSAMTDAASIVSIFNDSFDCIFNHLYVIAIFLCL</sequence>
<feature type="region of interest" description="Disordered" evidence="1">
    <location>
        <begin position="1"/>
        <end position="31"/>
    </location>
</feature>
<comment type="caution">
    <text evidence="2">The sequence shown here is derived from an EMBL/GenBank/DDBJ whole genome shotgun (WGS) entry which is preliminary data.</text>
</comment>
<dbReference type="AlphaFoldDB" id="A0A4Y2BU98"/>
<dbReference type="Proteomes" id="UP000499080">
    <property type="component" value="Unassembled WGS sequence"/>
</dbReference>
<keyword evidence="3" id="KW-1185">Reference proteome</keyword>
<evidence type="ECO:0000313" key="3">
    <source>
        <dbReference type="Proteomes" id="UP000499080"/>
    </source>
</evidence>
<accession>A0A4Y2BU98</accession>